<gene>
    <name evidence="2" type="ORF">ACJRO7_004043</name>
</gene>
<dbReference type="AlphaFoldDB" id="A0ABD3J1B0"/>
<name>A0ABD3J1B0_EUCGL</name>
<dbReference type="Proteomes" id="UP001634007">
    <property type="component" value="Unassembled WGS sequence"/>
</dbReference>
<accession>A0ABD3J1B0</accession>
<proteinExistence type="predicted"/>
<feature type="compositionally biased region" description="Polar residues" evidence="1">
    <location>
        <begin position="64"/>
        <end position="76"/>
    </location>
</feature>
<feature type="region of interest" description="Disordered" evidence="1">
    <location>
        <begin position="56"/>
        <end position="76"/>
    </location>
</feature>
<protein>
    <submittedName>
        <fullName evidence="2">Uncharacterized protein</fullName>
    </submittedName>
</protein>
<dbReference type="PANTHER" id="PTHR37721">
    <property type="entry name" value="OS05G0464200 PROTEIN"/>
    <property type="match status" value="1"/>
</dbReference>
<reference evidence="2 3" key="1">
    <citation type="submission" date="2024-11" db="EMBL/GenBank/DDBJ databases">
        <title>Chromosome-level genome assembly of Eucalyptus globulus Labill. provides insights into its genome evolution.</title>
        <authorList>
            <person name="Li X."/>
        </authorList>
    </citation>
    <scope>NUCLEOTIDE SEQUENCE [LARGE SCALE GENOMIC DNA]</scope>
    <source>
        <strain evidence="2">CL2024</strain>
        <tissue evidence="2">Fresh tender leaves</tissue>
    </source>
</reference>
<evidence type="ECO:0000313" key="3">
    <source>
        <dbReference type="Proteomes" id="UP001634007"/>
    </source>
</evidence>
<organism evidence="2 3">
    <name type="scientific">Eucalyptus globulus</name>
    <name type="common">Tasmanian blue gum</name>
    <dbReference type="NCBI Taxonomy" id="34317"/>
    <lineage>
        <taxon>Eukaryota</taxon>
        <taxon>Viridiplantae</taxon>
        <taxon>Streptophyta</taxon>
        <taxon>Embryophyta</taxon>
        <taxon>Tracheophyta</taxon>
        <taxon>Spermatophyta</taxon>
        <taxon>Magnoliopsida</taxon>
        <taxon>eudicotyledons</taxon>
        <taxon>Gunneridae</taxon>
        <taxon>Pentapetalae</taxon>
        <taxon>rosids</taxon>
        <taxon>malvids</taxon>
        <taxon>Myrtales</taxon>
        <taxon>Myrtaceae</taxon>
        <taxon>Myrtoideae</taxon>
        <taxon>Eucalypteae</taxon>
        <taxon>Eucalyptus</taxon>
    </lineage>
</organism>
<comment type="caution">
    <text evidence="2">The sequence shown here is derived from an EMBL/GenBank/DDBJ whole genome shotgun (WGS) entry which is preliminary data.</text>
</comment>
<sequence length="76" mass="8570">MKEQHRETTTSSSSSKKRRIVRVPPKRGQIKVRIFKSLVKKVKEWASMASAKRSRGRDRCCTCSGNSASVTSLEDT</sequence>
<feature type="region of interest" description="Disordered" evidence="1">
    <location>
        <begin position="1"/>
        <end position="22"/>
    </location>
</feature>
<evidence type="ECO:0000313" key="2">
    <source>
        <dbReference type="EMBL" id="KAL3719033.1"/>
    </source>
</evidence>
<keyword evidence="3" id="KW-1185">Reference proteome</keyword>
<dbReference type="PANTHER" id="PTHR37721:SF1">
    <property type="entry name" value="OS05G0464200 PROTEIN"/>
    <property type="match status" value="1"/>
</dbReference>
<evidence type="ECO:0000256" key="1">
    <source>
        <dbReference type="SAM" id="MobiDB-lite"/>
    </source>
</evidence>
<dbReference type="EMBL" id="JBJKBG010000010">
    <property type="protein sequence ID" value="KAL3719033.1"/>
    <property type="molecule type" value="Genomic_DNA"/>
</dbReference>